<keyword evidence="4" id="KW-0560">Oxidoreductase</keyword>
<organism evidence="6 7">
    <name type="scientific">Alistipes communis</name>
    <dbReference type="NCBI Taxonomy" id="2585118"/>
    <lineage>
        <taxon>Bacteria</taxon>
        <taxon>Pseudomonadati</taxon>
        <taxon>Bacteroidota</taxon>
        <taxon>Bacteroidia</taxon>
        <taxon>Bacteroidales</taxon>
        <taxon>Rikenellaceae</taxon>
        <taxon>Alistipes</taxon>
    </lineage>
</organism>
<evidence type="ECO:0000313" key="7">
    <source>
        <dbReference type="Proteomes" id="UP000318946"/>
    </source>
</evidence>
<dbReference type="Pfam" id="PF00890">
    <property type="entry name" value="FAD_binding_2"/>
    <property type="match status" value="1"/>
</dbReference>
<dbReference type="SUPFAM" id="SSF51905">
    <property type="entry name" value="FAD/NAD(P)-binding domain"/>
    <property type="match status" value="1"/>
</dbReference>
<proteinExistence type="inferred from homology"/>
<dbReference type="GO" id="GO:0004368">
    <property type="term" value="F:glycerol-3-phosphate dehydrogenase (quinone) activity"/>
    <property type="evidence" value="ECO:0007669"/>
    <property type="project" value="InterPro"/>
</dbReference>
<keyword evidence="7" id="KW-1185">Reference proteome</keyword>
<keyword evidence="2" id="KW-0285">Flavoprotein</keyword>
<evidence type="ECO:0000313" key="6">
    <source>
        <dbReference type="EMBL" id="BBL04371.1"/>
    </source>
</evidence>
<evidence type="ECO:0000259" key="5">
    <source>
        <dbReference type="Pfam" id="PF00890"/>
    </source>
</evidence>
<dbReference type="KEGG" id="acou:A5CBH24_16840"/>
<evidence type="ECO:0000256" key="1">
    <source>
        <dbReference type="ARBA" id="ARBA00006046"/>
    </source>
</evidence>
<dbReference type="PANTHER" id="PTHR43734">
    <property type="entry name" value="PHYTOENE DESATURASE"/>
    <property type="match status" value="1"/>
</dbReference>
<dbReference type="GeneID" id="78342400"/>
<evidence type="ECO:0000256" key="2">
    <source>
        <dbReference type="ARBA" id="ARBA00022630"/>
    </source>
</evidence>
<dbReference type="NCBIfam" id="NF003718">
    <property type="entry name" value="PRK05329.1-1"/>
    <property type="match status" value="1"/>
</dbReference>
<keyword evidence="3" id="KW-0288">FMN</keyword>
<dbReference type="InterPro" id="IPR036188">
    <property type="entry name" value="FAD/NAD-bd_sf"/>
</dbReference>
<dbReference type="RefSeq" id="WP_141412849.1">
    <property type="nucleotide sequence ID" value="NZ_AP019735.1"/>
</dbReference>
<dbReference type="EMBL" id="AP019735">
    <property type="protein sequence ID" value="BBL04371.1"/>
    <property type="molecule type" value="Genomic_DNA"/>
</dbReference>
<dbReference type="HAMAP" id="MF_00753">
    <property type="entry name" value="Glycerol3P_GlpB"/>
    <property type="match status" value="1"/>
</dbReference>
<accession>A0A4Y1WTG5</accession>
<evidence type="ECO:0000256" key="4">
    <source>
        <dbReference type="ARBA" id="ARBA00023002"/>
    </source>
</evidence>
<dbReference type="PANTHER" id="PTHR43734:SF7">
    <property type="entry name" value="4,4'-DIAPONEUROSPORENE OXYGENASE"/>
    <property type="match status" value="1"/>
</dbReference>
<gene>
    <name evidence="6" type="primary">glpB</name>
    <name evidence="6" type="ORF">A5CBH24_16840</name>
</gene>
<dbReference type="NCBIfam" id="TIGR03378">
    <property type="entry name" value="glycerol3P_GlpB"/>
    <property type="match status" value="1"/>
</dbReference>
<comment type="similarity">
    <text evidence="1">Belongs to the carotenoid/retinoid oxidoreductase family.</text>
</comment>
<dbReference type="NCBIfam" id="NF003719">
    <property type="entry name" value="PRK05329.1-2"/>
    <property type="match status" value="1"/>
</dbReference>
<feature type="domain" description="FAD-dependent oxidoreductase 2 FAD-binding" evidence="5">
    <location>
        <begin position="4"/>
        <end position="403"/>
    </location>
</feature>
<sequence>MKFDSVIIGGGLAGLVCGIRLSKAGRRCAIISSGQSALHFSSGSFDLLGALPDGTPVTAPAESVAETIRQAPEHPYARIGAERFGALAAEAAALLAEAGVAVEGDAARNHYRLTPMGGLKPAWLTLAGYVRSEASDALPWRKVVLFNAEGFLDFYTQFLAEGFRRMGTECAVRTFNMPALETIRNNPSEMRSANIARIFDRQENLDELARILRREAGDAEAVLLPAVLGIDRRDAAAQLERQAGRPVAMVATLPPSVPGLQAQLQLRRYFQQSGGVYMLGDTAVRYEAEGGRITALYTADHGDIAFEADSYVLATGSYFSQGLVAGMDGVREPLFGLDVACAADRGAWYDRDLFAAQPFEHFGVKCDEHLRGLRDGRAVENLYAIGAGLAGFNPVKEGCGAGVSMLTALAAAERILNE</sequence>
<evidence type="ECO:0000256" key="3">
    <source>
        <dbReference type="ARBA" id="ARBA00022643"/>
    </source>
</evidence>
<name>A0A4Y1WTG5_9BACT</name>
<reference evidence="7" key="1">
    <citation type="submission" date="2019-06" db="EMBL/GenBank/DDBJ databases">
        <title>Alistipes onderdonkii subsp. vulgaris subsp. nov., Alistipes dispar sp. nov. and Alistipes communis sp. nov., isolated from human faeces, and creation of Alistipes onderdonkii subsp. onderdonkii subsp. nov.</title>
        <authorList>
            <person name="Sakamoto M."/>
            <person name="Ikeyama N."/>
            <person name="Ogata Y."/>
            <person name="Suda W."/>
            <person name="Iino T."/>
            <person name="Hattori M."/>
            <person name="Ohkuma M."/>
        </authorList>
    </citation>
    <scope>NUCLEOTIDE SEQUENCE [LARGE SCALE GENOMIC DNA]</scope>
    <source>
        <strain evidence="7">5CBH24</strain>
    </source>
</reference>
<dbReference type="GO" id="GO:0009331">
    <property type="term" value="C:glycerol-3-phosphate dehydrogenase (FAD) complex"/>
    <property type="evidence" value="ECO:0007669"/>
    <property type="project" value="InterPro"/>
</dbReference>
<protein>
    <submittedName>
        <fullName evidence="6">Anaerobic glycerol-3-phosphate dehydrogenase subunit B</fullName>
    </submittedName>
</protein>
<dbReference type="NCBIfam" id="NF003720">
    <property type="entry name" value="PRK05329.1-3"/>
    <property type="match status" value="1"/>
</dbReference>
<dbReference type="InterPro" id="IPR003953">
    <property type="entry name" value="FAD-dep_OxRdtase_2_FAD-bd"/>
</dbReference>
<dbReference type="Gene3D" id="3.50.50.60">
    <property type="entry name" value="FAD/NAD(P)-binding domain"/>
    <property type="match status" value="1"/>
</dbReference>
<dbReference type="InterPro" id="IPR009158">
    <property type="entry name" value="G3P_DH_GlpB_su"/>
</dbReference>
<dbReference type="OrthoDB" id="140595at2"/>
<dbReference type="AlphaFoldDB" id="A0A4Y1WTG5"/>
<dbReference type="Proteomes" id="UP000318946">
    <property type="component" value="Chromosome"/>
</dbReference>
<dbReference type="PIRSF" id="PIRSF000141">
    <property type="entry name" value="Anaerobic_G3P_dh"/>
    <property type="match status" value="1"/>
</dbReference>